<evidence type="ECO:0000313" key="3">
    <source>
        <dbReference type="EMBL" id="KAF1021476.1"/>
    </source>
</evidence>
<dbReference type="AlphaFoldDB" id="A0A7V8JQP8"/>
<sequence length="384" mass="41222">MSQLSNATHDSDVLILGGGLMGTTTAFFLRQRGLSVTLLERELVGRQASGTNFGNVRRQGRELHQMPLANRARAVWGRVKELLGEDLEFVPYGHLRVCYTPQQAAVIEQHAHDVKPLGLDLQLFSAEQLRQRWGIFAPGVVAGSYSPQDGHANPRLAGPAFARAASHAGARIVEHAEVAQVEHDGGGFAAQTVDGRRFRAAQMVVACGAWSSQLAAQFGEPAPVEARGPQMGVTEPLPYAIGPSIGLSSPIEHEGLYFRQIARGNVVFGGGLKGPAHADHIRAYVKPDNVLRQLRELRRFVPAFAQVQLIRVWSGIEGYTPDWQPVLGPSAQVPGLFYAFGFNGEGFAISPGVGETLAELLATGTTDIPLAPYAIGRFAVAQTG</sequence>
<organism evidence="3 4">
    <name type="scientific">Paracidovorax wautersii</name>
    <dbReference type="NCBI Taxonomy" id="1177982"/>
    <lineage>
        <taxon>Bacteria</taxon>
        <taxon>Pseudomonadati</taxon>
        <taxon>Pseudomonadota</taxon>
        <taxon>Betaproteobacteria</taxon>
        <taxon>Burkholderiales</taxon>
        <taxon>Comamonadaceae</taxon>
        <taxon>Paracidovorax</taxon>
    </lineage>
</organism>
<comment type="caution">
    <text evidence="3">The sequence shown here is derived from an EMBL/GenBank/DDBJ whole genome shotgun (WGS) entry which is preliminary data.</text>
</comment>
<reference evidence="4" key="1">
    <citation type="journal article" date="2020" name="MBio">
        <title>Horizontal gene transfer to a defensive symbiont with a reduced genome amongst a multipartite beetle microbiome.</title>
        <authorList>
            <person name="Waterworth S.C."/>
            <person name="Florez L.V."/>
            <person name="Rees E.R."/>
            <person name="Hertweck C."/>
            <person name="Kaltenpoth M."/>
            <person name="Kwan J.C."/>
        </authorList>
    </citation>
    <scope>NUCLEOTIDE SEQUENCE [LARGE SCALE GENOMIC DNA]</scope>
</reference>
<protein>
    <submittedName>
        <fullName evidence="3">4-methylaminobutanoate oxidase (Formaldehyde-forming)</fullName>
    </submittedName>
</protein>
<dbReference type="InterPro" id="IPR036188">
    <property type="entry name" value="FAD/NAD-bd_sf"/>
</dbReference>
<gene>
    <name evidence="3" type="primary">abo</name>
    <name evidence="3" type="ORF">GAK30_01826</name>
</gene>
<dbReference type="Gene3D" id="3.50.50.60">
    <property type="entry name" value="FAD/NAD(P)-binding domain"/>
    <property type="match status" value="1"/>
</dbReference>
<proteinExistence type="predicted"/>
<dbReference type="PANTHER" id="PTHR13847">
    <property type="entry name" value="SARCOSINE DEHYDROGENASE-RELATED"/>
    <property type="match status" value="1"/>
</dbReference>
<keyword evidence="1" id="KW-0560">Oxidoreductase</keyword>
<evidence type="ECO:0000256" key="1">
    <source>
        <dbReference type="ARBA" id="ARBA00023002"/>
    </source>
</evidence>
<dbReference type="Proteomes" id="UP000461670">
    <property type="component" value="Unassembled WGS sequence"/>
</dbReference>
<dbReference type="GO" id="GO:0016491">
    <property type="term" value="F:oxidoreductase activity"/>
    <property type="evidence" value="ECO:0007669"/>
    <property type="project" value="UniProtKB-KW"/>
</dbReference>
<evidence type="ECO:0000313" key="4">
    <source>
        <dbReference type="Proteomes" id="UP000461670"/>
    </source>
</evidence>
<name>A0A7V8JQP8_9BURK</name>
<dbReference type="SUPFAM" id="SSF51905">
    <property type="entry name" value="FAD/NAD(P)-binding domain"/>
    <property type="match status" value="1"/>
</dbReference>
<dbReference type="Pfam" id="PF01266">
    <property type="entry name" value="DAO"/>
    <property type="match status" value="1"/>
</dbReference>
<dbReference type="GO" id="GO:0005737">
    <property type="term" value="C:cytoplasm"/>
    <property type="evidence" value="ECO:0007669"/>
    <property type="project" value="TreeGrafter"/>
</dbReference>
<accession>A0A7V8JQP8</accession>
<feature type="domain" description="FAD dependent oxidoreductase" evidence="2">
    <location>
        <begin position="12"/>
        <end position="360"/>
    </location>
</feature>
<dbReference type="EMBL" id="WNDQ01000021">
    <property type="protein sequence ID" value="KAF1021476.1"/>
    <property type="molecule type" value="Genomic_DNA"/>
</dbReference>
<dbReference type="PANTHER" id="PTHR13847:SF287">
    <property type="entry name" value="FAD-DEPENDENT OXIDOREDUCTASE DOMAIN-CONTAINING PROTEIN 1"/>
    <property type="match status" value="1"/>
</dbReference>
<dbReference type="InterPro" id="IPR006076">
    <property type="entry name" value="FAD-dep_OxRdtase"/>
</dbReference>
<evidence type="ECO:0000259" key="2">
    <source>
        <dbReference type="Pfam" id="PF01266"/>
    </source>
</evidence>
<dbReference type="Gene3D" id="3.30.9.10">
    <property type="entry name" value="D-Amino Acid Oxidase, subunit A, domain 2"/>
    <property type="match status" value="1"/>
</dbReference>